<sequence>MAPIAQDFGHIEGKARLDSIVSCLANNFVLINGCRGRMSSSIEWHHPWPPQAPVDRPRAFRSSESASSRINFSRGGKAKWNRKEQRQRKSHPGSQSFVLSTGYTLPAERPIWYSRLPTDWFKDAGASSLERRMGSLRWDVSR</sequence>
<feature type="compositionally biased region" description="Basic residues" evidence="1">
    <location>
        <begin position="76"/>
        <end position="91"/>
    </location>
</feature>
<evidence type="ECO:0000313" key="3">
    <source>
        <dbReference type="Proteomes" id="UP000218811"/>
    </source>
</evidence>
<dbReference type="AlphaFoldDB" id="A0A2H3K1S4"/>
<evidence type="ECO:0000256" key="1">
    <source>
        <dbReference type="SAM" id="MobiDB-lite"/>
    </source>
</evidence>
<dbReference type="Proteomes" id="UP000218811">
    <property type="component" value="Unassembled WGS sequence"/>
</dbReference>
<gene>
    <name evidence="2" type="ORF">WOLCODRAFT_154118</name>
</gene>
<keyword evidence="3" id="KW-1185">Reference proteome</keyword>
<proteinExistence type="predicted"/>
<organism evidence="2 3">
    <name type="scientific">Wolfiporia cocos (strain MD-104)</name>
    <name type="common">Brown rot fungus</name>
    <dbReference type="NCBI Taxonomy" id="742152"/>
    <lineage>
        <taxon>Eukaryota</taxon>
        <taxon>Fungi</taxon>
        <taxon>Dikarya</taxon>
        <taxon>Basidiomycota</taxon>
        <taxon>Agaricomycotina</taxon>
        <taxon>Agaricomycetes</taxon>
        <taxon>Polyporales</taxon>
        <taxon>Phaeolaceae</taxon>
        <taxon>Wolfiporia</taxon>
    </lineage>
</organism>
<feature type="region of interest" description="Disordered" evidence="1">
    <location>
        <begin position="48"/>
        <end position="98"/>
    </location>
</feature>
<accession>A0A2H3K1S4</accession>
<dbReference type="EMBL" id="KB468157">
    <property type="protein sequence ID" value="PCH44078.1"/>
    <property type="molecule type" value="Genomic_DNA"/>
</dbReference>
<reference evidence="2 3" key="1">
    <citation type="journal article" date="2012" name="Science">
        <title>The Paleozoic origin of enzymatic lignin decomposition reconstructed from 31 fungal genomes.</title>
        <authorList>
            <person name="Floudas D."/>
            <person name="Binder M."/>
            <person name="Riley R."/>
            <person name="Barry K."/>
            <person name="Blanchette R.A."/>
            <person name="Henrissat B."/>
            <person name="Martinez A.T."/>
            <person name="Otillar R."/>
            <person name="Spatafora J.W."/>
            <person name="Yadav J.S."/>
            <person name="Aerts A."/>
            <person name="Benoit I."/>
            <person name="Boyd A."/>
            <person name="Carlson A."/>
            <person name="Copeland A."/>
            <person name="Coutinho P.M."/>
            <person name="de Vries R.P."/>
            <person name="Ferreira P."/>
            <person name="Findley K."/>
            <person name="Foster B."/>
            <person name="Gaskell J."/>
            <person name="Glotzer D."/>
            <person name="Gorecki P."/>
            <person name="Heitman J."/>
            <person name="Hesse C."/>
            <person name="Hori C."/>
            <person name="Igarashi K."/>
            <person name="Jurgens J.A."/>
            <person name="Kallen N."/>
            <person name="Kersten P."/>
            <person name="Kohler A."/>
            <person name="Kuees U."/>
            <person name="Kumar T.K.A."/>
            <person name="Kuo A."/>
            <person name="LaButti K."/>
            <person name="Larrondo L.F."/>
            <person name="Lindquist E."/>
            <person name="Ling A."/>
            <person name="Lombard V."/>
            <person name="Lucas S."/>
            <person name="Lundell T."/>
            <person name="Martin R."/>
            <person name="McLaughlin D.J."/>
            <person name="Morgenstern I."/>
            <person name="Morin E."/>
            <person name="Murat C."/>
            <person name="Nagy L.G."/>
            <person name="Nolan M."/>
            <person name="Ohm R.A."/>
            <person name="Patyshakuliyeva A."/>
            <person name="Rokas A."/>
            <person name="Ruiz-Duenas F.J."/>
            <person name="Sabat G."/>
            <person name="Salamov A."/>
            <person name="Samejima M."/>
            <person name="Schmutz J."/>
            <person name="Slot J.C."/>
            <person name="St John F."/>
            <person name="Stenlid J."/>
            <person name="Sun H."/>
            <person name="Sun S."/>
            <person name="Syed K."/>
            <person name="Tsang A."/>
            <person name="Wiebenga A."/>
            <person name="Young D."/>
            <person name="Pisabarro A."/>
            <person name="Eastwood D.C."/>
            <person name="Martin F."/>
            <person name="Cullen D."/>
            <person name="Grigoriev I.V."/>
            <person name="Hibbett D.S."/>
        </authorList>
    </citation>
    <scope>NUCLEOTIDE SEQUENCE [LARGE SCALE GENOMIC DNA]</scope>
    <source>
        <strain evidence="2 3">MD-104</strain>
    </source>
</reference>
<feature type="compositionally biased region" description="Low complexity" evidence="1">
    <location>
        <begin position="60"/>
        <end position="74"/>
    </location>
</feature>
<name>A0A2H3K1S4_WOLCO</name>
<protein>
    <submittedName>
        <fullName evidence="2">Uncharacterized protein</fullName>
    </submittedName>
</protein>
<evidence type="ECO:0000313" key="2">
    <source>
        <dbReference type="EMBL" id="PCH44078.1"/>
    </source>
</evidence>